<comment type="caution">
    <text evidence="2">The sequence shown here is derived from an EMBL/GenBank/DDBJ whole genome shotgun (WGS) entry which is preliminary data.</text>
</comment>
<dbReference type="Proteomes" id="UP000037510">
    <property type="component" value="Unassembled WGS sequence"/>
</dbReference>
<proteinExistence type="predicted"/>
<dbReference type="AlphaFoldDB" id="A0A0L7KNF2"/>
<dbReference type="EMBL" id="JTDY01008582">
    <property type="protein sequence ID" value="KOB64504.1"/>
    <property type="molecule type" value="Genomic_DNA"/>
</dbReference>
<protein>
    <submittedName>
        <fullName evidence="2">Rho guanine nucleotide exchange factor 16</fullName>
    </submittedName>
</protein>
<organism evidence="2 3">
    <name type="scientific">Operophtera brumata</name>
    <name type="common">Winter moth</name>
    <name type="synonym">Phalaena brumata</name>
    <dbReference type="NCBI Taxonomy" id="104452"/>
    <lineage>
        <taxon>Eukaryota</taxon>
        <taxon>Metazoa</taxon>
        <taxon>Ecdysozoa</taxon>
        <taxon>Arthropoda</taxon>
        <taxon>Hexapoda</taxon>
        <taxon>Insecta</taxon>
        <taxon>Pterygota</taxon>
        <taxon>Neoptera</taxon>
        <taxon>Endopterygota</taxon>
        <taxon>Lepidoptera</taxon>
        <taxon>Glossata</taxon>
        <taxon>Ditrysia</taxon>
        <taxon>Geometroidea</taxon>
        <taxon>Geometridae</taxon>
        <taxon>Larentiinae</taxon>
        <taxon>Operophtera</taxon>
    </lineage>
</organism>
<keyword evidence="3" id="KW-1185">Reference proteome</keyword>
<name>A0A0L7KNF2_OPEBR</name>
<sequence length="116" mass="13183">MYVKYCENQALMHFHVYVKYCENQALMVRALQRLRQRPAFANELKRLPRVRQVLREPGAHGEGAAAAEGATRLRQRTQEVTPSLPHVRQVLREPGARGEGAAAAEGATRLRQRTHE</sequence>
<feature type="non-terminal residue" evidence="2">
    <location>
        <position position="116"/>
    </location>
</feature>
<reference evidence="2 3" key="1">
    <citation type="journal article" date="2015" name="Genome Biol. Evol.">
        <title>The genome of winter moth (Operophtera brumata) provides a genomic perspective on sexual dimorphism and phenology.</title>
        <authorList>
            <person name="Derks M.F."/>
            <person name="Smit S."/>
            <person name="Salis L."/>
            <person name="Schijlen E."/>
            <person name="Bossers A."/>
            <person name="Mateman C."/>
            <person name="Pijl A.S."/>
            <person name="de Ridder D."/>
            <person name="Groenen M.A."/>
            <person name="Visser M.E."/>
            <person name="Megens H.J."/>
        </authorList>
    </citation>
    <scope>NUCLEOTIDE SEQUENCE [LARGE SCALE GENOMIC DNA]</scope>
    <source>
        <strain evidence="2">WM2013NL</strain>
        <tissue evidence="2">Head and thorax</tissue>
    </source>
</reference>
<evidence type="ECO:0000313" key="2">
    <source>
        <dbReference type="EMBL" id="KOB64504.1"/>
    </source>
</evidence>
<feature type="region of interest" description="Disordered" evidence="1">
    <location>
        <begin position="55"/>
        <end position="116"/>
    </location>
</feature>
<accession>A0A0L7KNF2</accession>
<gene>
    <name evidence="2" type="ORF">OBRU01_24162</name>
</gene>
<evidence type="ECO:0000256" key="1">
    <source>
        <dbReference type="SAM" id="MobiDB-lite"/>
    </source>
</evidence>
<evidence type="ECO:0000313" key="3">
    <source>
        <dbReference type="Proteomes" id="UP000037510"/>
    </source>
</evidence>